<dbReference type="GO" id="GO:0005856">
    <property type="term" value="C:cytoskeleton"/>
    <property type="evidence" value="ECO:0007669"/>
    <property type="project" value="TreeGrafter"/>
</dbReference>
<feature type="compositionally biased region" description="Basic and acidic residues" evidence="2">
    <location>
        <begin position="749"/>
        <end position="758"/>
    </location>
</feature>
<feature type="coiled-coil region" evidence="1">
    <location>
        <begin position="262"/>
        <end position="296"/>
    </location>
</feature>
<accession>A0A4P7N5G8</accession>
<dbReference type="EMBL" id="CP034205">
    <property type="protein sequence ID" value="QBZ57798.1"/>
    <property type="molecule type" value="Genomic_DNA"/>
</dbReference>
<dbReference type="GO" id="GO:0004674">
    <property type="term" value="F:protein serine/threonine kinase activity"/>
    <property type="evidence" value="ECO:0007669"/>
    <property type="project" value="TreeGrafter"/>
</dbReference>
<feature type="compositionally biased region" description="Polar residues" evidence="2">
    <location>
        <begin position="504"/>
        <end position="573"/>
    </location>
</feature>
<gene>
    <name evidence="3" type="ORF">PoMZ_02733</name>
</gene>
<dbReference type="PANTHER" id="PTHR22988:SF75">
    <property type="entry name" value="MYOSIN-16-LIKE"/>
    <property type="match status" value="1"/>
</dbReference>
<protein>
    <submittedName>
        <fullName evidence="3">Uncharacterized protein</fullName>
    </submittedName>
</protein>
<proteinExistence type="predicted"/>
<evidence type="ECO:0000256" key="1">
    <source>
        <dbReference type="SAM" id="Coils"/>
    </source>
</evidence>
<name>A0A4P7N5G8_PYROR</name>
<dbReference type="GO" id="GO:0005737">
    <property type="term" value="C:cytoplasm"/>
    <property type="evidence" value="ECO:0007669"/>
    <property type="project" value="TreeGrafter"/>
</dbReference>
<dbReference type="GO" id="GO:0031032">
    <property type="term" value="P:actomyosin structure organization"/>
    <property type="evidence" value="ECO:0007669"/>
    <property type="project" value="TreeGrafter"/>
</dbReference>
<feature type="region of interest" description="Disordered" evidence="2">
    <location>
        <begin position="353"/>
        <end position="408"/>
    </location>
</feature>
<sequence>MESESSASVTVNAMAAISSALRSEAVKIQCCCGRSDCVFLKHNCSVLESVEKDVHTAAKMGQVLLARHEAYMADAERDRTELTSRIDQLETDKRDLEADNAKTIEENRMLLDQLEALNTSVTDAEVQITTLEAALRSSQLSVRRLEGAAARAAELEKELEYLEREQEKIQNDLFSSQRDARSAIQRWRTAERGISSLQDQLERIEREATQERERHAEVVERLERQSAMEKDLTAAAGRLKGAAATKSLGDGKTTNPAVSHFVRDLLQDNANLQLGIAELRELLASSNDEIQLLREQLVYHQPIGEGEASAASTLRAELGPQEHEMNHETPTRKPSVHRHAPKLSQELHIHHHYHVKPDAKKPKKKRHGLSASIFSPPMRSPSTPPGGQWQMNQGSPAPALLSHGYRDSVSTVPSNRWSVFSENMSDAAISSVPTSPRSNNRDSMFGRSMLEGSCPTSPVTSTDPRSPGFENSYRQGPSDHSAYHFQQSHLPLLDKGSDGKAAVSMSSTPIQPSNLDSYGANSQATPDRLTDSPTDMSRSPESTRTSPLALTVSTSASLDDTDDNSSITPTSTAGGPPVYRKIHRTTSHESIMSLSGGLDIHTLKTRPSQLTLRHLGTAAVADTGLSAVTASPTISRVISGNGRPGSAALRDSLSLGLPMPRTRVVSAGVSGSPATSTLTSFATPRQPTSALGRFAAWRLWGGSSSASTTPSSTTPVPAIQEAVVTTVEDVSTTPKSPLTPASLCSSSKSPREQQRDFSRPAGINQAGAIPGFQEYFAAHQRRAPPSKVTPDVVDRDALMEVLNGE</sequence>
<reference evidence="3 4" key="1">
    <citation type="journal article" date="2019" name="Mol. Biol. Evol.">
        <title>Blast fungal genomes show frequent chromosomal changes, gene gains and losses, and effector gene turnover.</title>
        <authorList>
            <person name="Gomez Luciano L.B."/>
            <person name="Jason Tsai I."/>
            <person name="Chuma I."/>
            <person name="Tosa Y."/>
            <person name="Chen Y.H."/>
            <person name="Li J.Y."/>
            <person name="Li M.Y."/>
            <person name="Jade Lu M.Y."/>
            <person name="Nakayashiki H."/>
            <person name="Li W.H."/>
        </authorList>
    </citation>
    <scope>NUCLEOTIDE SEQUENCE [LARGE SCALE GENOMIC DNA]</scope>
    <source>
        <strain evidence="3">MZ5-1-6</strain>
    </source>
</reference>
<dbReference type="Proteomes" id="UP000294847">
    <property type="component" value="Chromosome 2"/>
</dbReference>
<evidence type="ECO:0000313" key="4">
    <source>
        <dbReference type="Proteomes" id="UP000294847"/>
    </source>
</evidence>
<evidence type="ECO:0000313" key="3">
    <source>
        <dbReference type="EMBL" id="QBZ57798.1"/>
    </source>
</evidence>
<feature type="compositionally biased region" description="Polar residues" evidence="2">
    <location>
        <begin position="431"/>
        <end position="442"/>
    </location>
</feature>
<dbReference type="PANTHER" id="PTHR22988">
    <property type="entry name" value="MYOTONIC DYSTROPHY S/T KINASE-RELATED"/>
    <property type="match status" value="1"/>
</dbReference>
<feature type="coiled-coil region" evidence="1">
    <location>
        <begin position="65"/>
        <end position="225"/>
    </location>
</feature>
<feature type="region of interest" description="Disordered" evidence="2">
    <location>
        <begin position="729"/>
        <end position="765"/>
    </location>
</feature>
<keyword evidence="1" id="KW-0175">Coiled coil</keyword>
<dbReference type="AlphaFoldDB" id="A0A4P7N5G8"/>
<dbReference type="InterPro" id="IPR050839">
    <property type="entry name" value="Rho-assoc_Ser/Thr_Kinase"/>
</dbReference>
<feature type="compositionally biased region" description="Polar residues" evidence="2">
    <location>
        <begin position="454"/>
        <end position="464"/>
    </location>
</feature>
<feature type="region of interest" description="Disordered" evidence="2">
    <location>
        <begin position="427"/>
        <end position="579"/>
    </location>
</feature>
<evidence type="ECO:0000256" key="2">
    <source>
        <dbReference type="SAM" id="MobiDB-lite"/>
    </source>
</evidence>
<organism evidence="3 4">
    <name type="scientific">Pyricularia oryzae</name>
    <name type="common">Rice blast fungus</name>
    <name type="synonym">Magnaporthe oryzae</name>
    <dbReference type="NCBI Taxonomy" id="318829"/>
    <lineage>
        <taxon>Eukaryota</taxon>
        <taxon>Fungi</taxon>
        <taxon>Dikarya</taxon>
        <taxon>Ascomycota</taxon>
        <taxon>Pezizomycotina</taxon>
        <taxon>Sordariomycetes</taxon>
        <taxon>Sordariomycetidae</taxon>
        <taxon>Magnaporthales</taxon>
        <taxon>Pyriculariaceae</taxon>
        <taxon>Pyricularia</taxon>
    </lineage>
</organism>